<dbReference type="Proteomes" id="UP000009283">
    <property type="component" value="Chromosome"/>
</dbReference>
<name>G2THP2_HEYCO</name>
<dbReference type="EMBL" id="CP003056">
    <property type="protein sequence ID" value="AEP00459.1"/>
    <property type="molecule type" value="Genomic_DNA"/>
</dbReference>
<accession>G2THP2</accession>
<dbReference type="HOGENOM" id="CLU_2630686_0_0_9"/>
<proteinExistence type="predicted"/>
<evidence type="ECO:0000313" key="2">
    <source>
        <dbReference type="EMBL" id="AEP00459.1"/>
    </source>
</evidence>
<gene>
    <name evidence="2" type="ORF">Bcoa_1251</name>
</gene>
<reference evidence="2 3" key="1">
    <citation type="journal article" date="2011" name="Stand. Genomic Sci.">
        <title>Complete Genome Sequence of a thermotolerant sporogenic lactic acid bacterium, Bacillus coagulans strain 36D1.</title>
        <authorList>
            <person name="Rhee M.S."/>
            <person name="Moritz B.E."/>
            <person name="Xie G."/>
            <person name="Glavina Del Rio T."/>
            <person name="Dalin E."/>
            <person name="Tice H."/>
            <person name="Bruce D."/>
            <person name="Goodwin L."/>
            <person name="Chertkov O."/>
            <person name="Brettin T."/>
            <person name="Han C."/>
            <person name="Detter C."/>
            <person name="Pitluck S."/>
            <person name="Land M.L."/>
            <person name="Patel M."/>
            <person name="Ou M."/>
            <person name="Harbrucker R."/>
            <person name="Ingram L.O."/>
            <person name="Shanmugam K.T."/>
        </authorList>
    </citation>
    <scope>NUCLEOTIDE SEQUENCE [LARGE SCALE GENOMIC DNA]</scope>
    <source>
        <strain evidence="2 3">36D1</strain>
    </source>
</reference>
<evidence type="ECO:0000256" key="1">
    <source>
        <dbReference type="SAM" id="MobiDB-lite"/>
    </source>
</evidence>
<feature type="region of interest" description="Disordered" evidence="1">
    <location>
        <begin position="30"/>
        <end position="50"/>
    </location>
</feature>
<sequence length="77" mass="8617">MINEPVRVIVLVVMDGCLITLQSDSKRTLDGASLQQAPPRSLKIKRNKRIDESARTTSGLTMNGWYLLLRRGSFENG</sequence>
<dbReference type="KEGG" id="bag:Bcoa_1251"/>
<protein>
    <submittedName>
        <fullName evidence="2">Uncharacterized protein</fullName>
    </submittedName>
</protein>
<dbReference type="AlphaFoldDB" id="G2THP2"/>
<evidence type="ECO:0000313" key="3">
    <source>
        <dbReference type="Proteomes" id="UP000009283"/>
    </source>
</evidence>
<organism evidence="2 3">
    <name type="scientific">Heyndrickxia coagulans 36D1</name>
    <dbReference type="NCBI Taxonomy" id="345219"/>
    <lineage>
        <taxon>Bacteria</taxon>
        <taxon>Bacillati</taxon>
        <taxon>Bacillota</taxon>
        <taxon>Bacilli</taxon>
        <taxon>Bacillales</taxon>
        <taxon>Bacillaceae</taxon>
        <taxon>Heyndrickxia</taxon>
    </lineage>
</organism>